<proteinExistence type="predicted"/>
<comment type="caution">
    <text evidence="2">The sequence shown here is derived from an EMBL/GenBank/DDBJ whole genome shotgun (WGS) entry which is preliminary data.</text>
</comment>
<gene>
    <name evidence="2" type="ORF">RRF57_011358</name>
</gene>
<feature type="compositionally biased region" description="Basic and acidic residues" evidence="1">
    <location>
        <begin position="69"/>
        <end position="79"/>
    </location>
</feature>
<organism evidence="2 3">
    <name type="scientific">Xylaria bambusicola</name>
    <dbReference type="NCBI Taxonomy" id="326684"/>
    <lineage>
        <taxon>Eukaryota</taxon>
        <taxon>Fungi</taxon>
        <taxon>Dikarya</taxon>
        <taxon>Ascomycota</taxon>
        <taxon>Pezizomycotina</taxon>
        <taxon>Sordariomycetes</taxon>
        <taxon>Xylariomycetidae</taxon>
        <taxon>Xylariales</taxon>
        <taxon>Xylariaceae</taxon>
        <taxon>Xylaria</taxon>
    </lineage>
</organism>
<dbReference type="AlphaFoldDB" id="A0AAN7ZD50"/>
<feature type="compositionally biased region" description="Polar residues" evidence="1">
    <location>
        <begin position="40"/>
        <end position="51"/>
    </location>
</feature>
<evidence type="ECO:0000313" key="3">
    <source>
        <dbReference type="Proteomes" id="UP001305414"/>
    </source>
</evidence>
<accession>A0AAN7ZD50</accession>
<dbReference type="EMBL" id="JAWHQM010000056">
    <property type="protein sequence ID" value="KAK5635646.1"/>
    <property type="molecule type" value="Genomic_DNA"/>
</dbReference>
<evidence type="ECO:0000313" key="2">
    <source>
        <dbReference type="EMBL" id="KAK5635646.1"/>
    </source>
</evidence>
<protein>
    <submittedName>
        <fullName evidence="2">Uncharacterized protein</fullName>
    </submittedName>
</protein>
<evidence type="ECO:0000256" key="1">
    <source>
        <dbReference type="SAM" id="MobiDB-lite"/>
    </source>
</evidence>
<dbReference type="Proteomes" id="UP001305414">
    <property type="component" value="Unassembled WGS sequence"/>
</dbReference>
<feature type="region of interest" description="Disordered" evidence="1">
    <location>
        <begin position="32"/>
        <end position="79"/>
    </location>
</feature>
<name>A0AAN7ZD50_9PEZI</name>
<keyword evidence="3" id="KW-1185">Reference proteome</keyword>
<reference evidence="2 3" key="1">
    <citation type="submission" date="2023-10" db="EMBL/GenBank/DDBJ databases">
        <title>Draft genome sequence of Xylaria bambusicola isolate GMP-LS, the root and basal stem rot pathogen of sugarcane in Indonesia.</title>
        <authorList>
            <person name="Selvaraj P."/>
            <person name="Muralishankar V."/>
            <person name="Muruganantham S."/>
            <person name="Sp S."/>
            <person name="Haryani S."/>
            <person name="Lau K.J.X."/>
            <person name="Naqvi N.I."/>
        </authorList>
    </citation>
    <scope>NUCLEOTIDE SEQUENCE [LARGE SCALE GENOMIC DNA]</scope>
    <source>
        <strain evidence="2">GMP-LS</strain>
    </source>
</reference>
<sequence length="79" mass="8727">MDIRDELGMIESVIKEQEVAMTQFNNYLHMRGTPAKGSEVTPSANELQGSGHSRAAGESGPSPQNLNRRIGDMVNREQR</sequence>